<evidence type="ECO:0000256" key="5">
    <source>
        <dbReference type="PIRNR" id="PIRNR016021"/>
    </source>
</evidence>
<dbReference type="Gene3D" id="3.30.1330.80">
    <property type="entry name" value="Hypothetical protein, similar to alpha- acetolactate decarboxylase, domain 2"/>
    <property type="match status" value="1"/>
</dbReference>
<sequence length="243" mass="25981">MANWGGIGNLAITPLDLQKTEQQHTTKDHEDGDGVKAKRRPRGRPPGSKNKPKPPILIAKNTPNTLQTHVFEIATATDIAHSICTFAHRRRRGVSILSATGLVDDVTLRQPPGVITLHQRFEILSLSGAFLPTPSPHGTSALTVYLAGGQGRVVGGLVAGPLIAAAPVVVVAASFTNAMYEKLPMEEDEEKTEKDKQLEENINGNNSMGESSSLAAASSLGVHNLTPNTQISQEMFWAPPPSY</sequence>
<dbReference type="CDD" id="cd11378">
    <property type="entry name" value="DUF296"/>
    <property type="match status" value="1"/>
</dbReference>
<protein>
    <recommendedName>
        <fullName evidence="5">AT-hook motif nuclear-localized protein</fullName>
    </recommendedName>
</protein>
<dbReference type="GO" id="GO:0003680">
    <property type="term" value="F:minor groove of adenine-thymine-rich DNA binding"/>
    <property type="evidence" value="ECO:0007669"/>
    <property type="project" value="UniProtKB-UniRule"/>
</dbReference>
<reference evidence="10" key="2">
    <citation type="submission" date="2025-04" db="UniProtKB">
        <authorList>
            <consortium name="RefSeq"/>
        </authorList>
    </citation>
    <scope>IDENTIFICATION</scope>
</reference>
<proteinExistence type="predicted"/>
<dbReference type="InterPro" id="IPR005175">
    <property type="entry name" value="PPC_dom"/>
</dbReference>
<organism evidence="9 10">
    <name type="scientific">Cucumis melo</name>
    <name type="common">Muskmelon</name>
    <dbReference type="NCBI Taxonomy" id="3656"/>
    <lineage>
        <taxon>Eukaryota</taxon>
        <taxon>Viridiplantae</taxon>
        <taxon>Streptophyta</taxon>
        <taxon>Embryophyta</taxon>
        <taxon>Tracheophyta</taxon>
        <taxon>Spermatophyta</taxon>
        <taxon>Magnoliopsida</taxon>
        <taxon>eudicotyledons</taxon>
        <taxon>Gunneridae</taxon>
        <taxon>Pentapetalae</taxon>
        <taxon>rosids</taxon>
        <taxon>fabids</taxon>
        <taxon>Cucurbitales</taxon>
        <taxon>Cucurbitaceae</taxon>
        <taxon>Benincaseae</taxon>
        <taxon>Cucumis</taxon>
    </lineage>
</organism>
<name>A0A1S3B427_CUCME</name>
<dbReference type="Gramene" id="MELO3C008232.2.1">
    <property type="protein sequence ID" value="MELO3C008232.2.1"/>
    <property type="gene ID" value="MELO3C008232.2"/>
</dbReference>
<dbReference type="Pfam" id="PF03479">
    <property type="entry name" value="PCC"/>
    <property type="match status" value="1"/>
</dbReference>
<evidence type="ECO:0000256" key="3">
    <source>
        <dbReference type="ARBA" id="ARBA00023163"/>
    </source>
</evidence>
<dbReference type="GeneID" id="103485519"/>
<dbReference type="RefSeq" id="XP_008441388.1">
    <property type="nucleotide sequence ID" value="XM_008443166.2"/>
</dbReference>
<dbReference type="Proteomes" id="UP001652600">
    <property type="component" value="Chromosome 3"/>
</dbReference>
<feature type="domain" description="PPC" evidence="7">
    <location>
        <begin position="63"/>
        <end position="199"/>
    </location>
</feature>
<dbReference type="EnsemblPlants" id="MELO3C008232.2.1">
    <property type="protein sequence ID" value="MELO3C008232.2.1"/>
    <property type="gene ID" value="MELO3C008232.2"/>
</dbReference>
<evidence type="ECO:0000256" key="1">
    <source>
        <dbReference type="ARBA" id="ARBA00023015"/>
    </source>
</evidence>
<dbReference type="InterPro" id="IPR014476">
    <property type="entry name" value="AHL15-29"/>
</dbReference>
<dbReference type="PANTHER" id="PTHR31100">
    <property type="entry name" value="AT-HOOK MOTIF NUCLEAR-LOCALIZED PROTEIN 15"/>
    <property type="match status" value="1"/>
</dbReference>
<evidence type="ECO:0000313" key="9">
    <source>
        <dbReference type="Proteomes" id="UP001652600"/>
    </source>
</evidence>
<keyword evidence="3 5" id="KW-0804">Transcription</keyword>
<evidence type="ECO:0000259" key="7">
    <source>
        <dbReference type="PROSITE" id="PS51742"/>
    </source>
</evidence>
<evidence type="ECO:0000313" key="10">
    <source>
        <dbReference type="RefSeq" id="XP_008441388.1"/>
    </source>
</evidence>
<evidence type="ECO:0000256" key="4">
    <source>
        <dbReference type="ARBA" id="ARBA00023242"/>
    </source>
</evidence>
<keyword evidence="9" id="KW-1185">Reference proteome</keyword>
<dbReference type="GO" id="GO:0003700">
    <property type="term" value="F:DNA-binding transcription factor activity"/>
    <property type="evidence" value="ECO:0007669"/>
    <property type="project" value="TreeGrafter"/>
</dbReference>
<feature type="compositionally biased region" description="Basic and acidic residues" evidence="6">
    <location>
        <begin position="18"/>
        <end position="36"/>
    </location>
</feature>
<dbReference type="SMR" id="A0A1S3B427"/>
<dbReference type="AlphaFoldDB" id="A0A1S3B427"/>
<dbReference type="PIRSF" id="PIRSF016021">
    <property type="entry name" value="ESCAROLA"/>
    <property type="match status" value="1"/>
</dbReference>
<dbReference type="PROSITE" id="PS51742">
    <property type="entry name" value="PPC"/>
    <property type="match status" value="1"/>
</dbReference>
<evidence type="ECO:0000256" key="2">
    <source>
        <dbReference type="ARBA" id="ARBA00023125"/>
    </source>
</evidence>
<dbReference type="KEGG" id="cmo:103485519"/>
<dbReference type="OrthoDB" id="1900597at2759"/>
<dbReference type="SUPFAM" id="SSF117856">
    <property type="entry name" value="AF0104/ALDC/Ptd012-like"/>
    <property type="match status" value="1"/>
</dbReference>
<keyword evidence="1 5" id="KW-0805">Transcription regulation</keyword>
<gene>
    <name evidence="10" type="primary">LOC103485519</name>
    <name evidence="8" type="synonym">103485519</name>
</gene>
<reference evidence="8" key="1">
    <citation type="submission" date="2023-03" db="UniProtKB">
        <authorList>
            <consortium name="EnsemblPlants"/>
        </authorList>
    </citation>
    <scope>IDENTIFICATION</scope>
</reference>
<evidence type="ECO:0000313" key="8">
    <source>
        <dbReference type="EnsemblPlants" id="MELO3C008232.2.1"/>
    </source>
</evidence>
<dbReference type="GO" id="GO:0005634">
    <property type="term" value="C:nucleus"/>
    <property type="evidence" value="ECO:0007669"/>
    <property type="project" value="UniProtKB-SubCell"/>
</dbReference>
<keyword evidence="4 5" id="KW-0539">Nucleus</keyword>
<comment type="subcellular location">
    <subcellularLocation>
        <location evidence="5">Nucleus</location>
    </subcellularLocation>
</comment>
<accession>A0A1S3B427</accession>
<keyword evidence="2 5" id="KW-0238">DNA-binding</keyword>
<evidence type="ECO:0000256" key="6">
    <source>
        <dbReference type="SAM" id="MobiDB-lite"/>
    </source>
</evidence>
<comment type="function">
    <text evidence="5">Transcription factor that specifically binds AT-rich DNA sequences related to the nuclear matrix attachment regions (MARs).</text>
</comment>
<dbReference type="InParanoid" id="A0A1S3B427"/>
<feature type="region of interest" description="Disordered" evidence="6">
    <location>
        <begin position="15"/>
        <end position="61"/>
    </location>
</feature>
<dbReference type="PANTHER" id="PTHR31100:SF14">
    <property type="entry name" value="AT-HOOK MOTIF NUCLEAR-LOCALIZED PROTEIN 15"/>
    <property type="match status" value="1"/>
</dbReference>
<feature type="region of interest" description="Disordered" evidence="6">
    <location>
        <begin position="184"/>
        <end position="214"/>
    </location>
</feature>